<comment type="subcellular location">
    <subcellularLocation>
        <location evidence="1">Membrane</location>
        <topology evidence="1">Multi-pass membrane protein</topology>
    </subcellularLocation>
</comment>
<name>A0A512PDW4_9CELL</name>
<dbReference type="PANTHER" id="PTHR43077:SF5">
    <property type="entry name" value="PHAGE INFECTION PROTEIN"/>
    <property type="match status" value="1"/>
</dbReference>
<protein>
    <recommendedName>
        <fullName evidence="8">ABC transporter</fullName>
    </recommendedName>
</protein>
<dbReference type="GO" id="GO:0016020">
    <property type="term" value="C:membrane"/>
    <property type="evidence" value="ECO:0007669"/>
    <property type="project" value="UniProtKB-SubCell"/>
</dbReference>
<evidence type="ECO:0000256" key="2">
    <source>
        <dbReference type="ARBA" id="ARBA00022692"/>
    </source>
</evidence>
<keyword evidence="3 5" id="KW-1133">Transmembrane helix</keyword>
<dbReference type="RefSeq" id="WP_146953160.1">
    <property type="nucleotide sequence ID" value="NZ_BAABBJ010000007.1"/>
</dbReference>
<evidence type="ECO:0000256" key="1">
    <source>
        <dbReference type="ARBA" id="ARBA00004141"/>
    </source>
</evidence>
<dbReference type="OrthoDB" id="9811483at2"/>
<dbReference type="InterPro" id="IPR023908">
    <property type="entry name" value="xxxLxxG_rpt"/>
</dbReference>
<dbReference type="Proteomes" id="UP000321798">
    <property type="component" value="Unassembled WGS sequence"/>
</dbReference>
<comment type="caution">
    <text evidence="6">The sequence shown here is derived from an EMBL/GenBank/DDBJ whole genome shotgun (WGS) entry which is preliminary data.</text>
</comment>
<feature type="transmembrane region" description="Helical" evidence="5">
    <location>
        <begin position="641"/>
        <end position="663"/>
    </location>
</feature>
<dbReference type="PANTHER" id="PTHR43077">
    <property type="entry name" value="TRANSPORT PERMEASE YVFS-RELATED"/>
    <property type="match status" value="1"/>
</dbReference>
<dbReference type="SUPFAM" id="SSF58104">
    <property type="entry name" value="Methyl-accepting chemotaxis protein (MCP) signaling domain"/>
    <property type="match status" value="1"/>
</dbReference>
<sequence>MPQLSTILMQPERARAHGRAGRVSLLGLVLVPLVVGGLLTWALWQPTEHLDRMQAAVVNLDTPVQLNGQTVPLGRQLTSALVTSTGSGASEDTDAVPDVAGSTSTQNFTWVITDADDASEGLVDGRYATVVTIPSDFSAAATSAAGGDASAAVQATIDIATSERSRLVDSAVSQAVTSTAVSLLNTQLTNASLNSVFLSFTTLHDSLGQASDGAAQVADGAGQLADGTTELAAGTVSLADGMAQLASGADDLTQGVGALTNGADDLADGLDQIASQTAASAQTANAAVPQAQQLGAGMDALNAGINGNPGVATGVSGLAQGTAGVQQTAAAVLDALHAATQACVAGVPDTCQAAADIVVAQQGTAPVAGHDTLTALSAQVAAGAAALNTSVNVGTATTPPLTSSVTQLTAGVHQLVDGVSASATGLGTLSGYLQQSADGASQLADGAGQAATGAAQLASGMHGAATGATDLSTGAAQLGSGAGDLSSGTDELASGLDQAVDQVPTYTDDEAQTMADVLGTPVVADEGEEDQAALFGSTSVPFLATVALWLGALATFVVIGAVGRKTLGSTQPSAVITLQQFAPGALVGILQGLAITAVMAGALDLSPGGWVAFASVAVLAGVAFAAVNQGLVAVLGGIGRFVSVVIAVIGLATAVISTVPSVLVDVAGVLPLNAALDGLQGVVLGDGGVGGAIVLLLVWTLFGLALTMSAVARRRVVPAGQLARWTRAA</sequence>
<dbReference type="Gene3D" id="1.10.287.950">
    <property type="entry name" value="Methyl-accepting chemotaxis protein"/>
    <property type="match status" value="2"/>
</dbReference>
<dbReference type="InterPro" id="IPR051328">
    <property type="entry name" value="T7SS_ABC-Transporter"/>
</dbReference>
<dbReference type="NCBIfam" id="TIGR03057">
    <property type="entry name" value="xxxLxxG_by_4"/>
    <property type="match status" value="4"/>
</dbReference>
<keyword evidence="2 5" id="KW-0812">Transmembrane</keyword>
<evidence type="ECO:0008006" key="8">
    <source>
        <dbReference type="Google" id="ProtNLM"/>
    </source>
</evidence>
<feature type="transmembrane region" description="Helical" evidence="5">
    <location>
        <begin position="23"/>
        <end position="44"/>
    </location>
</feature>
<reference evidence="6 7" key="1">
    <citation type="submission" date="2019-07" db="EMBL/GenBank/DDBJ databases">
        <title>Whole genome shotgun sequence of Cellulomonas soli NBRC 109434.</title>
        <authorList>
            <person name="Hosoyama A."/>
            <person name="Uohara A."/>
            <person name="Ohji S."/>
            <person name="Ichikawa N."/>
        </authorList>
    </citation>
    <scope>NUCLEOTIDE SEQUENCE [LARGE SCALE GENOMIC DNA]</scope>
    <source>
        <strain evidence="6 7">NBRC 109434</strain>
    </source>
</reference>
<evidence type="ECO:0000313" key="7">
    <source>
        <dbReference type="Proteomes" id="UP000321798"/>
    </source>
</evidence>
<feature type="transmembrane region" description="Helical" evidence="5">
    <location>
        <begin position="584"/>
        <end position="603"/>
    </location>
</feature>
<accession>A0A512PDW4</accession>
<evidence type="ECO:0000256" key="4">
    <source>
        <dbReference type="ARBA" id="ARBA00023136"/>
    </source>
</evidence>
<feature type="transmembrane region" description="Helical" evidence="5">
    <location>
        <begin position="683"/>
        <end position="706"/>
    </location>
</feature>
<dbReference type="AlphaFoldDB" id="A0A512PDW4"/>
<evidence type="ECO:0000256" key="5">
    <source>
        <dbReference type="SAM" id="Phobius"/>
    </source>
</evidence>
<organism evidence="6 7">
    <name type="scientific">Cellulomonas soli</name>
    <dbReference type="NCBI Taxonomy" id="931535"/>
    <lineage>
        <taxon>Bacteria</taxon>
        <taxon>Bacillati</taxon>
        <taxon>Actinomycetota</taxon>
        <taxon>Actinomycetes</taxon>
        <taxon>Micrococcales</taxon>
        <taxon>Cellulomonadaceae</taxon>
        <taxon>Cellulomonas</taxon>
    </lineage>
</organism>
<keyword evidence="7" id="KW-1185">Reference proteome</keyword>
<proteinExistence type="predicted"/>
<gene>
    <name evidence="6" type="ORF">CSO01_21150</name>
</gene>
<feature type="transmembrane region" description="Helical" evidence="5">
    <location>
        <begin position="609"/>
        <end position="634"/>
    </location>
</feature>
<dbReference type="EMBL" id="BKAL01000007">
    <property type="protein sequence ID" value="GEP69400.1"/>
    <property type="molecule type" value="Genomic_DNA"/>
</dbReference>
<evidence type="ECO:0000256" key="3">
    <source>
        <dbReference type="ARBA" id="ARBA00022989"/>
    </source>
</evidence>
<feature type="transmembrane region" description="Helical" evidence="5">
    <location>
        <begin position="542"/>
        <end position="563"/>
    </location>
</feature>
<keyword evidence="4 5" id="KW-0472">Membrane</keyword>
<evidence type="ECO:0000313" key="6">
    <source>
        <dbReference type="EMBL" id="GEP69400.1"/>
    </source>
</evidence>